<evidence type="ECO:0000256" key="2">
    <source>
        <dbReference type="ARBA" id="ARBA00022475"/>
    </source>
</evidence>
<dbReference type="PANTHER" id="PTHR33362:SF5">
    <property type="entry name" value="C4-DICARBOXYLATE TRAP TRANSPORTER LARGE PERMEASE PROTEIN DCTM"/>
    <property type="match status" value="1"/>
</dbReference>
<keyword evidence="4 7" id="KW-0812">Transmembrane</keyword>
<feature type="transmembrane region" description="Helical" evidence="7">
    <location>
        <begin position="248"/>
        <end position="266"/>
    </location>
</feature>
<evidence type="ECO:0000256" key="1">
    <source>
        <dbReference type="ARBA" id="ARBA00004429"/>
    </source>
</evidence>
<feature type="transmembrane region" description="Helical" evidence="7">
    <location>
        <begin position="363"/>
        <end position="387"/>
    </location>
</feature>
<reference evidence="9 10" key="1">
    <citation type="submission" date="2020-06" db="EMBL/GenBank/DDBJ databases">
        <title>Genome sequence of 2 isolates from Red Sea Mangroves.</title>
        <authorList>
            <person name="Sefrji F."/>
            <person name="Michoud G."/>
            <person name="Merlino G."/>
            <person name="Daffonchio D."/>
        </authorList>
    </citation>
    <scope>NUCLEOTIDE SEQUENCE [LARGE SCALE GENOMIC DNA]</scope>
    <source>
        <strain evidence="9 10">R1DC25</strain>
    </source>
</reference>
<evidence type="ECO:0000256" key="4">
    <source>
        <dbReference type="ARBA" id="ARBA00022692"/>
    </source>
</evidence>
<dbReference type="AlphaFoldDB" id="A0A7S8C3T1"/>
<feature type="transmembrane region" description="Helical" evidence="7">
    <location>
        <begin position="60"/>
        <end position="80"/>
    </location>
</feature>
<dbReference type="GO" id="GO:0005886">
    <property type="term" value="C:plasma membrane"/>
    <property type="evidence" value="ECO:0007669"/>
    <property type="project" value="UniProtKB-SubCell"/>
</dbReference>
<dbReference type="InterPro" id="IPR004681">
    <property type="entry name" value="TRAP_DctM"/>
</dbReference>
<feature type="transmembrane region" description="Helical" evidence="7">
    <location>
        <begin position="6"/>
        <end position="39"/>
    </location>
</feature>
<evidence type="ECO:0000313" key="10">
    <source>
        <dbReference type="Proteomes" id="UP000593594"/>
    </source>
</evidence>
<feature type="transmembrane region" description="Helical" evidence="7">
    <location>
        <begin position="408"/>
        <end position="432"/>
    </location>
</feature>
<feature type="transmembrane region" description="Helical" evidence="7">
    <location>
        <begin position="278"/>
        <end position="299"/>
    </location>
</feature>
<comment type="subunit">
    <text evidence="7">The complex comprises the extracytoplasmic solute receptor protein and the two transmembrane proteins.</text>
</comment>
<gene>
    <name evidence="9" type="ORF">HW532_09180</name>
</gene>
<dbReference type="EMBL" id="CP058214">
    <property type="protein sequence ID" value="QPC42849.1"/>
    <property type="molecule type" value="Genomic_DNA"/>
</dbReference>
<evidence type="ECO:0000256" key="3">
    <source>
        <dbReference type="ARBA" id="ARBA00022519"/>
    </source>
</evidence>
<dbReference type="GO" id="GO:0022857">
    <property type="term" value="F:transmembrane transporter activity"/>
    <property type="evidence" value="ECO:0007669"/>
    <property type="project" value="UniProtKB-UniRule"/>
</dbReference>
<dbReference type="NCBIfam" id="TIGR00786">
    <property type="entry name" value="dctM"/>
    <property type="match status" value="1"/>
</dbReference>
<comment type="function">
    <text evidence="7">Part of the tripartite ATP-independent periplasmic (TRAP) transport system.</text>
</comment>
<keyword evidence="7" id="KW-0813">Transport</keyword>
<feature type="transmembrane region" description="Helical" evidence="7">
    <location>
        <begin position="340"/>
        <end position="357"/>
    </location>
</feature>
<dbReference type="Proteomes" id="UP000593594">
    <property type="component" value="Chromosome"/>
</dbReference>
<feature type="transmembrane region" description="Helical" evidence="7">
    <location>
        <begin position="145"/>
        <end position="168"/>
    </location>
</feature>
<sequence length="433" mass="45356">MSPPIIGVTGLICLLVLIGLRVPVAIAMGIVGIVGGTVLNGWFSLGFILGSQPFVTTSSYALSVIPLFVMMGAFASRAGLSASLYQSLHALIGHWRGGLASATIGACALFGAVCGSSLATAATMARVAVPEMTEIGYDRRLTSGALAAGGTLGILIPPSIIMVIYAILTEQSIGRMFLAGMIPGLLAAALYMAAVYTTVRLRPSWAPRTGRPDRIEFAAAIRQMFPILVLFGVIMGGIYAGVFSPTEAAGVGAFGAAALAWARGRLTARVIYEALLETAATTGMLFMILIGTSVLQFFIETSTLPRVIVDWIDALGMPPIGVIVTILAIYVVLGCFLDSLSMMLITLPLVFPMVTALGYDPIWFGVLVVSVVEIGLITPPLGMNLYVITASVDRLRFETVAAGVMPFLLADAIRLALLVSIPALSLALPAWLM</sequence>
<keyword evidence="6 7" id="KW-0472">Membrane</keyword>
<evidence type="ECO:0000256" key="5">
    <source>
        <dbReference type="ARBA" id="ARBA00022989"/>
    </source>
</evidence>
<organism evidence="9 10">
    <name type="scientific">Kaustia mangrovi</name>
    <dbReference type="NCBI Taxonomy" id="2593653"/>
    <lineage>
        <taxon>Bacteria</taxon>
        <taxon>Pseudomonadati</taxon>
        <taxon>Pseudomonadota</taxon>
        <taxon>Alphaproteobacteria</taxon>
        <taxon>Hyphomicrobiales</taxon>
        <taxon>Parvibaculaceae</taxon>
        <taxon>Kaustia</taxon>
    </lineage>
</organism>
<name>A0A7S8C3T1_9HYPH</name>
<protein>
    <recommendedName>
        <fullName evidence="7">TRAP transporter large permease protein</fullName>
    </recommendedName>
</protein>
<dbReference type="RefSeq" id="WP_213164086.1">
    <property type="nucleotide sequence ID" value="NZ_CP058214.1"/>
</dbReference>
<comment type="subcellular location">
    <subcellularLocation>
        <location evidence="1 7">Cell inner membrane</location>
        <topology evidence="1 7">Multi-pass membrane protein</topology>
    </subcellularLocation>
</comment>
<accession>A0A7S8C3T1</accession>
<dbReference type="InterPro" id="IPR010656">
    <property type="entry name" value="DctM"/>
</dbReference>
<evidence type="ECO:0000259" key="8">
    <source>
        <dbReference type="Pfam" id="PF06808"/>
    </source>
</evidence>
<keyword evidence="3 7" id="KW-0997">Cell inner membrane</keyword>
<keyword evidence="2" id="KW-1003">Cell membrane</keyword>
<dbReference type="Pfam" id="PF06808">
    <property type="entry name" value="DctM"/>
    <property type="match status" value="1"/>
</dbReference>
<evidence type="ECO:0000256" key="7">
    <source>
        <dbReference type="RuleBase" id="RU369079"/>
    </source>
</evidence>
<proteinExistence type="inferred from homology"/>
<feature type="transmembrane region" description="Helical" evidence="7">
    <location>
        <begin position="220"/>
        <end position="242"/>
    </location>
</feature>
<feature type="transmembrane region" description="Helical" evidence="7">
    <location>
        <begin position="174"/>
        <end position="199"/>
    </location>
</feature>
<dbReference type="KEGG" id="kmn:HW532_09180"/>
<dbReference type="PIRSF" id="PIRSF006066">
    <property type="entry name" value="HI0050"/>
    <property type="match status" value="1"/>
</dbReference>
<evidence type="ECO:0000256" key="6">
    <source>
        <dbReference type="ARBA" id="ARBA00023136"/>
    </source>
</evidence>
<dbReference type="PANTHER" id="PTHR33362">
    <property type="entry name" value="SIALIC ACID TRAP TRANSPORTER PERMEASE PROTEIN SIAT-RELATED"/>
    <property type="match status" value="1"/>
</dbReference>
<keyword evidence="5 7" id="KW-1133">Transmembrane helix</keyword>
<comment type="similarity">
    <text evidence="7">Belongs to the TRAP transporter large permease family.</text>
</comment>
<feature type="transmembrane region" description="Helical" evidence="7">
    <location>
        <begin position="311"/>
        <end position="333"/>
    </location>
</feature>
<keyword evidence="10" id="KW-1185">Reference proteome</keyword>
<feature type="domain" description="TRAP C4-dicarboxylate transport system permease DctM subunit" evidence="8">
    <location>
        <begin position="11"/>
        <end position="424"/>
    </location>
</feature>
<evidence type="ECO:0000313" key="9">
    <source>
        <dbReference type="EMBL" id="QPC42849.1"/>
    </source>
</evidence>
<feature type="transmembrane region" description="Helical" evidence="7">
    <location>
        <begin position="100"/>
        <end position="124"/>
    </location>
</feature>